<protein>
    <submittedName>
        <fullName evidence="2">Uncharacterized protein</fullName>
    </submittedName>
</protein>
<proteinExistence type="predicted"/>
<sequence length="349" mass="37640">MIEWGVVVLWGLIACLFALYLLSVATGYRHLRALLRRGADHNPVSYAIVASAVFNTVLSVATVYGALTGPMGTLMYIVLAVVTAVVLLVLAWALAVVAFFAVARDRLYAWIDNTELQTPLVLVVTAGLVLVAAFLVGMYWGYPAYLAVKAGSRGASAEALVDIARSRWAVWDEDVAKAVAGNASAPRELLDELSRHPSERVRGHVAVNPTTSVEALERLSRDTSVHVRAAAVRNSRFPVERLAEFSQDLPHAVAAHAGAPPELLGEIYRRARPDDWRVLYRLANNPRTPAAILAELATNPDSSLRGAIAGNVSTSDGTLLLLARDADSFVAFRAAQELRRRGLGAKKTD</sequence>
<dbReference type="InterPro" id="IPR011989">
    <property type="entry name" value="ARM-like"/>
</dbReference>
<feature type="transmembrane region" description="Helical" evidence="1">
    <location>
        <begin position="73"/>
        <end position="100"/>
    </location>
</feature>
<keyword evidence="1" id="KW-1133">Transmembrane helix</keyword>
<feature type="transmembrane region" description="Helical" evidence="1">
    <location>
        <begin position="120"/>
        <end position="142"/>
    </location>
</feature>
<dbReference type="AlphaFoldDB" id="A0A1F6TZ20"/>
<evidence type="ECO:0000313" key="2">
    <source>
        <dbReference type="EMBL" id="OGI50346.1"/>
    </source>
</evidence>
<evidence type="ECO:0000313" key="3">
    <source>
        <dbReference type="Proteomes" id="UP000179362"/>
    </source>
</evidence>
<accession>A0A1F6TZ20</accession>
<evidence type="ECO:0000256" key="1">
    <source>
        <dbReference type="SAM" id="Phobius"/>
    </source>
</evidence>
<reference evidence="2 3" key="1">
    <citation type="journal article" date="2016" name="Nat. Commun.">
        <title>Thousands of microbial genomes shed light on interconnected biogeochemical processes in an aquifer system.</title>
        <authorList>
            <person name="Anantharaman K."/>
            <person name="Brown C.T."/>
            <person name="Hug L.A."/>
            <person name="Sharon I."/>
            <person name="Castelle C.J."/>
            <person name="Probst A.J."/>
            <person name="Thomas B.C."/>
            <person name="Singh A."/>
            <person name="Wilkins M.J."/>
            <person name="Karaoz U."/>
            <person name="Brodie E.L."/>
            <person name="Williams K.H."/>
            <person name="Hubbard S.S."/>
            <person name="Banfield J.F."/>
        </authorList>
    </citation>
    <scope>NUCLEOTIDE SEQUENCE [LARGE SCALE GENOMIC DNA]</scope>
</reference>
<gene>
    <name evidence="2" type="ORF">A3B81_02660</name>
</gene>
<keyword evidence="1" id="KW-0812">Transmembrane</keyword>
<dbReference type="Proteomes" id="UP000179362">
    <property type="component" value="Unassembled WGS sequence"/>
</dbReference>
<dbReference type="Gene3D" id="1.25.10.10">
    <property type="entry name" value="Leucine-rich Repeat Variant"/>
    <property type="match status" value="1"/>
</dbReference>
<keyword evidence="1" id="KW-0472">Membrane</keyword>
<dbReference type="InterPro" id="IPR016024">
    <property type="entry name" value="ARM-type_fold"/>
</dbReference>
<feature type="transmembrane region" description="Helical" evidence="1">
    <location>
        <begin position="46"/>
        <end position="67"/>
    </location>
</feature>
<organism evidence="2 3">
    <name type="scientific">Candidatus Muproteobacteria bacterium RIFCSPHIGHO2_02_FULL_65_16</name>
    <dbReference type="NCBI Taxonomy" id="1817766"/>
    <lineage>
        <taxon>Bacteria</taxon>
        <taxon>Pseudomonadati</taxon>
        <taxon>Pseudomonadota</taxon>
        <taxon>Candidatus Muproteobacteria</taxon>
    </lineage>
</organism>
<feature type="transmembrane region" description="Helical" evidence="1">
    <location>
        <begin position="6"/>
        <end position="25"/>
    </location>
</feature>
<comment type="caution">
    <text evidence="2">The sequence shown here is derived from an EMBL/GenBank/DDBJ whole genome shotgun (WGS) entry which is preliminary data.</text>
</comment>
<name>A0A1F6TZ20_9PROT</name>
<dbReference type="SUPFAM" id="SSF48371">
    <property type="entry name" value="ARM repeat"/>
    <property type="match status" value="1"/>
</dbReference>
<dbReference type="EMBL" id="MFTA01000088">
    <property type="protein sequence ID" value="OGI50346.1"/>
    <property type="molecule type" value="Genomic_DNA"/>
</dbReference>